<keyword evidence="2" id="KW-1185">Reference proteome</keyword>
<dbReference type="AlphaFoldDB" id="A0AB35XHE9"/>
<evidence type="ECO:0000313" key="1">
    <source>
        <dbReference type="EMBL" id="MEE9657577.1"/>
    </source>
</evidence>
<dbReference type="Proteomes" id="UP001331691">
    <property type="component" value="Unassembled WGS sequence"/>
</dbReference>
<gene>
    <name evidence="1" type="ORF">V4836_26345</name>
</gene>
<dbReference type="EMBL" id="JAZKKV010000004">
    <property type="protein sequence ID" value="MEE9657577.1"/>
    <property type="molecule type" value="Genomic_DNA"/>
</dbReference>
<accession>A0AB35XHE9</accession>
<name>A0AB35XHE9_9ENTR</name>
<sequence length="217" mass="24268">MSNIISKKSVIEAATTVATELADNVASVEQNYTTRYNAGQDTKADKKAMQAAKTKLAYFTNNVCKPLTDDKANSVFYYAIKASKQTPEQFFREAMENSYSLEKLVYLINSIRVKHCEYSLADQSGSRVFAIVEIIKDEVNTFTNGAIKTLMDEAKKENEKQADQTYTQANQLIAMCERLGLIEKIKGAGAAKNGSQQYKLLDNDFVSYIRDAFTVTQ</sequence>
<comment type="caution">
    <text evidence="1">The sequence shown here is derived from an EMBL/GenBank/DDBJ whole genome shotgun (WGS) entry which is preliminary data.</text>
</comment>
<proteinExistence type="predicted"/>
<reference evidence="1 2" key="1">
    <citation type="submission" date="2023-10" db="EMBL/GenBank/DDBJ databases">
        <title>Wastewater isolates of ESBL- and carbapenemase-producing Gram-negative bacteria from New Zealand.</title>
        <authorList>
            <person name="Straub C."/>
            <person name="Weaver L."/>
            <person name="Cornelius A."/>
            <person name="Mcgill E."/>
            <person name="Dyet K."/>
            <person name="White L."/>
            <person name="Pattis I."/>
        </authorList>
    </citation>
    <scope>NUCLEOTIDE SEQUENCE [LARGE SCALE GENOMIC DNA]</scope>
    <source>
        <strain evidence="1 2">ESBL09</strain>
    </source>
</reference>
<dbReference type="RefSeq" id="WP_331389644.1">
    <property type="nucleotide sequence ID" value="NZ_JAZKKV010000004.1"/>
</dbReference>
<organism evidence="1 2">
    <name type="scientific">Kluyvera ascorbata</name>
    <dbReference type="NCBI Taxonomy" id="51288"/>
    <lineage>
        <taxon>Bacteria</taxon>
        <taxon>Pseudomonadati</taxon>
        <taxon>Pseudomonadota</taxon>
        <taxon>Gammaproteobacteria</taxon>
        <taxon>Enterobacterales</taxon>
        <taxon>Enterobacteriaceae</taxon>
        <taxon>Kluyvera</taxon>
    </lineage>
</organism>
<evidence type="ECO:0000313" key="2">
    <source>
        <dbReference type="Proteomes" id="UP001331691"/>
    </source>
</evidence>
<protein>
    <submittedName>
        <fullName evidence="1">Uncharacterized protein</fullName>
    </submittedName>
</protein>